<sequence>MHSSCKNLLQCIDILSVALVVGLALEDGPPRKSRSSQEKVSETNECQVEEISETSECQETNAELEGDENSNQGENKKNQDEEEKAKMDHKVVTQMESSSSVNSNVNPDPSSISHLPITGPERDENVMTVRESSPAKLFIYEKITLFTDETAKDESSSSSSSEFPEIILRKDNLKRKLVSRKVIYIGEESEGDSSGSQNHPTAGKRARNYTTDSSDSSESPTTSTNNSRTFDSSRKHPTRAYHHPETLGRIPTRRDSSTDDDDSFNGVRDQVSESDSEEDQYRRPTPATNFTGSKKGSGASKDQGVSEAEFVQHVQESFDQVPTAAVTKTKELHSNSGRELETAAAIRDRLKNREQDNAVKDQGVSEAEFVQHVQESLEKAPAFRVYTKEGLHSNSGRELESAAAIKHATTSYESGSSSTPELPKSGKQGLHSNTTANSAVPHKTKLEKQGLHSNTGREVVGAPRRLSQRGLIGNSVAAALHMPTQSVENHTKSRTAGTPQPQPKRKLSTRSLVGLSYEQQLSQSSDPQRAGGSNGGRDQGNQKRKLSQNDLISLGHLALRDTWDANNAGPSSCSQSNKAPVLDPYPVLHDERDEEIGVPEEINNCYPPPPLTDEQQMKNHQETLSYQPPAPPDEDILDDHQPSSNRFHHYPNNLNPEPQFWTSNSPNRDYFPPSPVDISRLTSNRHPEPVTVTRRDHNHPCLRVRHPGDRMLHRRPRCGLLIVKAMREDNSLPVERRKGNRVPRTPGSIDINFHPRVGDIILRHVRLPGQAVVEIWYPGFHAQDGDSLVRIKLDPFSYDSGARESSNLLIIKAKGYIFFEDMWIYMGRATHSIIKAHQRVLGVGAANGRTLYAS</sequence>
<feature type="compositionally biased region" description="Basic and acidic residues" evidence="1">
    <location>
        <begin position="242"/>
        <end position="257"/>
    </location>
</feature>
<dbReference type="Proteomes" id="UP001633002">
    <property type="component" value="Unassembled WGS sequence"/>
</dbReference>
<evidence type="ECO:0000256" key="1">
    <source>
        <dbReference type="SAM" id="MobiDB-lite"/>
    </source>
</evidence>
<feature type="compositionally biased region" description="Polar residues" evidence="1">
    <location>
        <begin position="485"/>
        <end position="499"/>
    </location>
</feature>
<feature type="compositionally biased region" description="Polar residues" evidence="1">
    <location>
        <begin position="652"/>
        <end position="667"/>
    </location>
</feature>
<dbReference type="AlphaFoldDB" id="A0ABD3I7T6"/>
<evidence type="ECO:0000256" key="2">
    <source>
        <dbReference type="SAM" id="SignalP"/>
    </source>
</evidence>
<keyword evidence="4" id="KW-1185">Reference proteome</keyword>
<name>A0ABD3I7T6_9MARC</name>
<reference evidence="3 4" key="1">
    <citation type="submission" date="2024-09" db="EMBL/GenBank/DDBJ databases">
        <title>Chromosome-scale assembly of Riccia sorocarpa.</title>
        <authorList>
            <person name="Paukszto L."/>
        </authorList>
    </citation>
    <scope>NUCLEOTIDE SEQUENCE [LARGE SCALE GENOMIC DNA]</scope>
    <source>
        <strain evidence="3">LP-2024</strain>
        <tissue evidence="3">Aerial parts of the thallus</tissue>
    </source>
</reference>
<protein>
    <submittedName>
        <fullName evidence="3">Uncharacterized protein</fullName>
    </submittedName>
</protein>
<feature type="region of interest" description="Disordered" evidence="1">
    <location>
        <begin position="519"/>
        <end position="544"/>
    </location>
</feature>
<feature type="region of interest" description="Disordered" evidence="1">
    <location>
        <begin position="406"/>
        <end position="467"/>
    </location>
</feature>
<feature type="region of interest" description="Disordered" evidence="1">
    <location>
        <begin position="185"/>
        <end position="308"/>
    </location>
</feature>
<keyword evidence="2" id="KW-0732">Signal</keyword>
<feature type="compositionally biased region" description="Basic and acidic residues" evidence="1">
    <location>
        <begin position="74"/>
        <end position="91"/>
    </location>
</feature>
<feature type="compositionally biased region" description="Low complexity" evidence="1">
    <location>
        <begin position="210"/>
        <end position="229"/>
    </location>
</feature>
<evidence type="ECO:0000313" key="4">
    <source>
        <dbReference type="Proteomes" id="UP001633002"/>
    </source>
</evidence>
<feature type="region of interest" description="Disordered" evidence="1">
    <location>
        <begin position="485"/>
        <end position="507"/>
    </location>
</feature>
<feature type="compositionally biased region" description="Basic and acidic residues" evidence="1">
    <location>
        <begin position="685"/>
        <end position="694"/>
    </location>
</feature>
<feature type="chain" id="PRO_5044802281" evidence="2">
    <location>
        <begin position="25"/>
        <end position="854"/>
    </location>
</feature>
<gene>
    <name evidence="3" type="ORF">R1sor_011715</name>
</gene>
<feature type="signal peptide" evidence="2">
    <location>
        <begin position="1"/>
        <end position="24"/>
    </location>
</feature>
<feature type="region of interest" description="Disordered" evidence="1">
    <location>
        <begin position="27"/>
        <end position="123"/>
    </location>
</feature>
<proteinExistence type="predicted"/>
<comment type="caution">
    <text evidence="3">The sequence shown here is derived from an EMBL/GenBank/DDBJ whole genome shotgun (WGS) entry which is preliminary data.</text>
</comment>
<feature type="compositionally biased region" description="Polar residues" evidence="1">
    <location>
        <begin position="408"/>
        <end position="420"/>
    </location>
</feature>
<feature type="region of interest" description="Disordered" evidence="1">
    <location>
        <begin position="593"/>
        <end position="694"/>
    </location>
</feature>
<dbReference type="EMBL" id="JBJQOH010000002">
    <property type="protein sequence ID" value="KAL3697639.1"/>
    <property type="molecule type" value="Genomic_DNA"/>
</dbReference>
<feature type="compositionally biased region" description="Low complexity" evidence="1">
    <location>
        <begin position="97"/>
        <end position="113"/>
    </location>
</feature>
<feature type="region of interest" description="Disordered" evidence="1">
    <location>
        <begin position="147"/>
        <end position="171"/>
    </location>
</feature>
<evidence type="ECO:0000313" key="3">
    <source>
        <dbReference type="EMBL" id="KAL3697639.1"/>
    </source>
</evidence>
<organism evidence="3 4">
    <name type="scientific">Riccia sorocarpa</name>
    <dbReference type="NCBI Taxonomy" id="122646"/>
    <lineage>
        <taxon>Eukaryota</taxon>
        <taxon>Viridiplantae</taxon>
        <taxon>Streptophyta</taxon>
        <taxon>Embryophyta</taxon>
        <taxon>Marchantiophyta</taxon>
        <taxon>Marchantiopsida</taxon>
        <taxon>Marchantiidae</taxon>
        <taxon>Marchantiales</taxon>
        <taxon>Ricciaceae</taxon>
        <taxon>Riccia</taxon>
    </lineage>
</organism>
<accession>A0ABD3I7T6</accession>